<dbReference type="PANTHER" id="PTHR47642:SF5">
    <property type="entry name" value="ATP-DEPENDENT DNA HELICASE"/>
    <property type="match status" value="1"/>
</dbReference>
<keyword evidence="1" id="KW-0067">ATP-binding</keyword>
<proteinExistence type="inferred from homology"/>
<dbReference type="EC" id="5.6.2.3" evidence="1"/>
<feature type="coiled-coil region" evidence="2">
    <location>
        <begin position="432"/>
        <end position="459"/>
    </location>
</feature>
<dbReference type="Gene3D" id="2.40.50.40">
    <property type="match status" value="1"/>
</dbReference>
<feature type="domain" description="Chromo" evidence="3">
    <location>
        <begin position="212"/>
        <end position="261"/>
    </location>
</feature>
<dbReference type="SUPFAM" id="SSF52540">
    <property type="entry name" value="P-loop containing nucleoside triphosphate hydrolases"/>
    <property type="match status" value="1"/>
</dbReference>
<dbReference type="InterPro" id="IPR010285">
    <property type="entry name" value="DNA_helicase_pif1-like_DEAD"/>
</dbReference>
<dbReference type="GO" id="GO:0006310">
    <property type="term" value="P:DNA recombination"/>
    <property type="evidence" value="ECO:0007669"/>
    <property type="project" value="UniProtKB-KW"/>
</dbReference>
<dbReference type="GO" id="GO:0006338">
    <property type="term" value="P:chromatin remodeling"/>
    <property type="evidence" value="ECO:0007669"/>
    <property type="project" value="UniProtKB-ARBA"/>
</dbReference>
<dbReference type="GO" id="GO:0000723">
    <property type="term" value="P:telomere maintenance"/>
    <property type="evidence" value="ECO:0007669"/>
    <property type="project" value="InterPro"/>
</dbReference>
<dbReference type="InterPro" id="IPR016197">
    <property type="entry name" value="Chromo-like_dom_sf"/>
</dbReference>
<keyword evidence="1" id="KW-0347">Helicase</keyword>
<dbReference type="InterPro" id="IPR027417">
    <property type="entry name" value="P-loop_NTPase"/>
</dbReference>
<keyword evidence="1" id="KW-0547">Nucleotide-binding</keyword>
<keyword evidence="1" id="KW-0378">Hydrolase</keyword>
<dbReference type="SMART" id="SM00298">
    <property type="entry name" value="CHROMO"/>
    <property type="match status" value="1"/>
</dbReference>
<gene>
    <name evidence="4" type="ORF">EUX98_g3643</name>
</gene>
<dbReference type="CDD" id="cd00024">
    <property type="entry name" value="CD_CSD"/>
    <property type="match status" value="1"/>
</dbReference>
<protein>
    <recommendedName>
        <fullName evidence="1">ATP-dependent DNA helicase</fullName>
        <ecNumber evidence="1">5.6.2.3</ecNumber>
    </recommendedName>
</protein>
<dbReference type="SUPFAM" id="SSF54160">
    <property type="entry name" value="Chromo domain-like"/>
    <property type="match status" value="1"/>
</dbReference>
<dbReference type="GO" id="GO:0043139">
    <property type="term" value="F:5'-3' DNA helicase activity"/>
    <property type="evidence" value="ECO:0007669"/>
    <property type="project" value="UniProtKB-EC"/>
</dbReference>
<evidence type="ECO:0000256" key="1">
    <source>
        <dbReference type="RuleBase" id="RU363044"/>
    </source>
</evidence>
<evidence type="ECO:0000256" key="2">
    <source>
        <dbReference type="SAM" id="Coils"/>
    </source>
</evidence>
<keyword evidence="1" id="KW-0227">DNA damage</keyword>
<comment type="catalytic activity">
    <reaction evidence="1">
        <text>ATP + H2O = ADP + phosphate + H(+)</text>
        <dbReference type="Rhea" id="RHEA:13065"/>
        <dbReference type="ChEBI" id="CHEBI:15377"/>
        <dbReference type="ChEBI" id="CHEBI:15378"/>
        <dbReference type="ChEBI" id="CHEBI:30616"/>
        <dbReference type="ChEBI" id="CHEBI:43474"/>
        <dbReference type="ChEBI" id="CHEBI:456216"/>
        <dbReference type="EC" id="5.6.2.3"/>
    </reaction>
</comment>
<keyword evidence="5" id="KW-1185">Reference proteome</keyword>
<evidence type="ECO:0000259" key="3">
    <source>
        <dbReference type="SMART" id="SM00298"/>
    </source>
</evidence>
<dbReference type="Proteomes" id="UP000308730">
    <property type="component" value="Unassembled WGS sequence"/>
</dbReference>
<keyword evidence="1" id="KW-0233">DNA recombination</keyword>
<keyword evidence="1" id="KW-0234">DNA repair</keyword>
<name>A0A4V6S1V9_9APHY</name>
<comment type="caution">
    <text evidence="4">The sequence shown here is derived from an EMBL/GenBank/DDBJ whole genome shotgun (WGS) entry which is preliminary data.</text>
</comment>
<dbReference type="AlphaFoldDB" id="A0A4V6S1V9"/>
<dbReference type="InterPro" id="IPR000953">
    <property type="entry name" value="Chromo/chromo_shadow_dom"/>
</dbReference>
<comment type="similarity">
    <text evidence="1">Belongs to the helicase family.</text>
</comment>
<dbReference type="InterPro" id="IPR051055">
    <property type="entry name" value="PIF1_helicase"/>
</dbReference>
<dbReference type="GO" id="GO:0016887">
    <property type="term" value="F:ATP hydrolysis activity"/>
    <property type="evidence" value="ECO:0007669"/>
    <property type="project" value="RHEA"/>
</dbReference>
<dbReference type="OrthoDB" id="3259294at2759"/>
<organism evidence="4 5">
    <name type="scientific">Antrodiella citrinella</name>
    <dbReference type="NCBI Taxonomy" id="2447956"/>
    <lineage>
        <taxon>Eukaryota</taxon>
        <taxon>Fungi</taxon>
        <taxon>Dikarya</taxon>
        <taxon>Basidiomycota</taxon>
        <taxon>Agaricomycotina</taxon>
        <taxon>Agaricomycetes</taxon>
        <taxon>Polyporales</taxon>
        <taxon>Steccherinaceae</taxon>
        <taxon>Antrodiella</taxon>
    </lineage>
</organism>
<dbReference type="GO" id="GO:0005524">
    <property type="term" value="F:ATP binding"/>
    <property type="evidence" value="ECO:0007669"/>
    <property type="project" value="UniProtKB-KW"/>
</dbReference>
<dbReference type="PANTHER" id="PTHR47642">
    <property type="entry name" value="ATP-DEPENDENT DNA HELICASE"/>
    <property type="match status" value="1"/>
</dbReference>
<accession>A0A4V6S1V9</accession>
<dbReference type="GO" id="GO:0006281">
    <property type="term" value="P:DNA repair"/>
    <property type="evidence" value="ECO:0007669"/>
    <property type="project" value="UniProtKB-KW"/>
</dbReference>
<dbReference type="EMBL" id="SGPM01000076">
    <property type="protein sequence ID" value="THH30553.1"/>
    <property type="molecule type" value="Genomic_DNA"/>
</dbReference>
<evidence type="ECO:0000313" key="4">
    <source>
        <dbReference type="EMBL" id="THH30553.1"/>
    </source>
</evidence>
<sequence>MVDADSGYLNMKKGEPWMNWFTPIVTYLMRCNTDVTSLLSGTAIKSVIAYVTDYITKTPLKTHVMFQAIRTVFSKNPDVVASDQPRVEKARALITKIVNALTSRSEIGAPMAALYLLKHDDHYTGHKFRTCYWRLYFREALKAWGVESEENPRPEKVVMGKSKKQVVGLSIVMDYLYRPQHFENITLYDWIRRAEKTTKASQKKIKKVENQQWVIESIRNHRWVGRQVEFLVRWEKGDTTWEAYSNMSAAAALDTYLEHIGIRSWKELPKQYVSDVTTDYGDLAAYEAEHKDEITAQEFKTEYYPFHPDHPQAETHCAHLCSGDESYVPNFVGGSLPRKDAGNREDYCAVMLMLFKPWRTGKDLKEEGYGWDATFNAHNFSHRQSEIIKFFHIRYECNDARDDFSAQKKAGLLQAKLAMYADEEYQQGAYDLLDDNIDLAELENEVRIAEQENELDKGTDAYYRNKINAMKLKTHLTKIDALTESGEKLDTHVSEPTNGESQPSQVWKALLKQAKDTVLEDRADQAKKKKVNGESASGLPSEVNEVKVVNKSYLTKSFVPNDPVNKVMISRFVKDFTLNEEQERAFRIIANHSVQDSGEQLLMYLGGMAGTGKSQVIKALIALYTERDEEYRFQCLAPTGTAAALIGGSTYHSILGINQFTVGKSDSSSTKAQIHNRLSHIDYIFIDEVSMIDCKSLNKISAKMCNAMGEYDKPFGGKSVILAGDFAQLAPVSKGPALARRYHGKMHMAHVYNCGHPQAEHETAFTDRNGCQVSNDA</sequence>
<comment type="cofactor">
    <cofactor evidence="1">
        <name>Mg(2+)</name>
        <dbReference type="ChEBI" id="CHEBI:18420"/>
    </cofactor>
</comment>
<dbReference type="Gene3D" id="3.40.50.300">
    <property type="entry name" value="P-loop containing nucleotide triphosphate hydrolases"/>
    <property type="match status" value="1"/>
</dbReference>
<reference evidence="4 5" key="1">
    <citation type="submission" date="2019-02" db="EMBL/GenBank/DDBJ databases">
        <title>Genome sequencing of the rare red list fungi Antrodiella citrinella (Flaviporus citrinellus).</title>
        <authorList>
            <person name="Buettner E."/>
            <person name="Kellner H."/>
        </authorList>
    </citation>
    <scope>NUCLEOTIDE SEQUENCE [LARGE SCALE GENOMIC DNA]</scope>
    <source>
        <strain evidence="4 5">DSM 108506</strain>
    </source>
</reference>
<evidence type="ECO:0000313" key="5">
    <source>
        <dbReference type="Proteomes" id="UP000308730"/>
    </source>
</evidence>
<keyword evidence="2" id="KW-0175">Coiled coil</keyword>
<dbReference type="Pfam" id="PF05970">
    <property type="entry name" value="PIF1"/>
    <property type="match status" value="1"/>
</dbReference>